<comment type="caution">
    <text evidence="1">The sequence shown here is derived from an EMBL/GenBank/DDBJ whole genome shotgun (WGS) entry which is preliminary data.</text>
</comment>
<name>A0A8J2LLI2_9HEXA</name>
<organism evidence="1 2">
    <name type="scientific">Allacma fusca</name>
    <dbReference type="NCBI Taxonomy" id="39272"/>
    <lineage>
        <taxon>Eukaryota</taxon>
        <taxon>Metazoa</taxon>
        <taxon>Ecdysozoa</taxon>
        <taxon>Arthropoda</taxon>
        <taxon>Hexapoda</taxon>
        <taxon>Collembola</taxon>
        <taxon>Symphypleona</taxon>
        <taxon>Sminthuridae</taxon>
        <taxon>Allacma</taxon>
    </lineage>
</organism>
<dbReference type="Proteomes" id="UP000708208">
    <property type="component" value="Unassembled WGS sequence"/>
</dbReference>
<dbReference type="EMBL" id="CAJVCH010532804">
    <property type="protein sequence ID" value="CAG7824435.1"/>
    <property type="molecule type" value="Genomic_DNA"/>
</dbReference>
<proteinExistence type="predicted"/>
<evidence type="ECO:0000313" key="1">
    <source>
        <dbReference type="EMBL" id="CAG7824435.1"/>
    </source>
</evidence>
<reference evidence="1" key="1">
    <citation type="submission" date="2021-06" db="EMBL/GenBank/DDBJ databases">
        <authorList>
            <person name="Hodson N. C."/>
            <person name="Mongue J. A."/>
            <person name="Jaron S. K."/>
        </authorList>
    </citation>
    <scope>NUCLEOTIDE SEQUENCE</scope>
</reference>
<evidence type="ECO:0000313" key="2">
    <source>
        <dbReference type="Proteomes" id="UP000708208"/>
    </source>
</evidence>
<keyword evidence="2" id="KW-1185">Reference proteome</keyword>
<gene>
    <name evidence="1" type="ORF">AFUS01_LOCUS34590</name>
</gene>
<protein>
    <submittedName>
        <fullName evidence="1">Uncharacterized protein</fullName>
    </submittedName>
</protein>
<dbReference type="AlphaFoldDB" id="A0A8J2LLI2"/>
<sequence>MVFASGKTDEIKGTFHTADVFVRLVLNKNILFKQFVFLCAFFLSCLDCTRNEHCDWGVIFGHVGKCFQDLVESSDDVLGVARLPNECNLLECADTIVRTVSTIIWSTTGVLSDLANIGGFIPAGSRFARRQTIRGWLDELMQHEADAEDVALGQHVLNQLGAGDEAANATNQVLDILQQEDP</sequence>
<accession>A0A8J2LLI2</accession>